<dbReference type="VEuPathDB" id="FungiDB:YALI0_F12133g"/>
<dbReference type="OrthoDB" id="4089324at2759"/>
<feature type="transmembrane region" description="Helical" evidence="1">
    <location>
        <begin position="61"/>
        <end position="86"/>
    </location>
</feature>
<protein>
    <submittedName>
        <fullName evidence="2">Uncharacterized protein</fullName>
    </submittedName>
</protein>
<keyword evidence="1" id="KW-0812">Transmembrane</keyword>
<dbReference type="AlphaFoldDB" id="A0A1D8NN17"/>
<dbReference type="GeneID" id="2907957"/>
<dbReference type="KEGG" id="yli:2907957"/>
<gene>
    <name evidence="3" type="ORF">B0I71DRAFT_128458</name>
    <name evidence="2" type="ORF">YALI1_F16005g</name>
</gene>
<dbReference type="VEuPathDB" id="FungiDB:YALI1_F16005g"/>
<dbReference type="EMBL" id="KZ858958">
    <property type="protein sequence ID" value="RDW27891.1"/>
    <property type="molecule type" value="Genomic_DNA"/>
</dbReference>
<dbReference type="Proteomes" id="UP000182444">
    <property type="component" value="Chromosome 1F"/>
</dbReference>
<dbReference type="Proteomes" id="UP000256601">
    <property type="component" value="Unassembled WGS sequence"/>
</dbReference>
<dbReference type="EMBL" id="CP017558">
    <property type="protein sequence ID" value="AOW07037.1"/>
    <property type="molecule type" value="Genomic_DNA"/>
</dbReference>
<dbReference type="RefSeq" id="XP_505318.2">
    <property type="nucleotide sequence ID" value="XM_505318.2"/>
</dbReference>
<evidence type="ECO:0000313" key="2">
    <source>
        <dbReference type="EMBL" id="AOW07037.1"/>
    </source>
</evidence>
<keyword evidence="1" id="KW-0472">Membrane</keyword>
<evidence type="ECO:0000313" key="3">
    <source>
        <dbReference type="EMBL" id="RDW27891.1"/>
    </source>
</evidence>
<sequence length="165" mass="18559">MVNVLSIASRLAMMTLSYVVGAIQPPLQSIFSTHPDLMGILLVLVIFYVSLLVLKQSLRSFWGLITTFVRMFVLLAVVGGAGWVYVRGVGGTIDDIQALRAGKMDQFMDGDYQTYKQGFDYSRKLYEEAAKMKGSGGGQYDWKEMMDRVDTAEVAQLWERFTRGF</sequence>
<evidence type="ECO:0000313" key="4">
    <source>
        <dbReference type="Proteomes" id="UP000182444"/>
    </source>
</evidence>
<evidence type="ECO:0000313" key="5">
    <source>
        <dbReference type="Proteomes" id="UP000256601"/>
    </source>
</evidence>
<proteinExistence type="predicted"/>
<dbReference type="Pfam" id="PF12716">
    <property type="entry name" value="Apq12"/>
    <property type="match status" value="1"/>
</dbReference>
<accession>A0A1D8NN17</accession>
<name>A0A1D8NN17_YARLL</name>
<reference evidence="2 4" key="1">
    <citation type="journal article" date="2016" name="PLoS ONE">
        <title>Sequence Assembly of Yarrowia lipolytica Strain W29/CLIB89 Shows Transposable Element Diversity.</title>
        <authorList>
            <person name="Magnan C."/>
            <person name="Yu J."/>
            <person name="Chang I."/>
            <person name="Jahn E."/>
            <person name="Kanomata Y."/>
            <person name="Wu J."/>
            <person name="Zeller M."/>
            <person name="Oakes M."/>
            <person name="Baldi P."/>
            <person name="Sandmeyer S."/>
        </authorList>
    </citation>
    <scope>NUCLEOTIDE SEQUENCE [LARGE SCALE GENOMIC DNA]</scope>
    <source>
        <strain evidence="2">CLIB89</strain>
        <strain evidence="4">CLIB89(W29)</strain>
    </source>
</reference>
<dbReference type="InterPro" id="IPR024316">
    <property type="entry name" value="APQ12"/>
</dbReference>
<reference evidence="3 5" key="2">
    <citation type="submission" date="2018-07" db="EMBL/GenBank/DDBJ databases">
        <title>Draft Genome Assemblies for Five Robust Yarrowia lipolytica Strains Exhibiting High Lipid Production and Pentose Sugar Utilization and Sugar Alcohol Secretion from Undetoxified Lignocellulosic Biomass Hydrolysates.</title>
        <authorList>
            <consortium name="DOE Joint Genome Institute"/>
            <person name="Walker C."/>
            <person name="Ryu S."/>
            <person name="Na H."/>
            <person name="Zane M."/>
            <person name="LaButti K."/>
            <person name="Lipzen A."/>
            <person name="Haridas S."/>
            <person name="Barry K."/>
            <person name="Grigoriev I.V."/>
            <person name="Quarterman J."/>
            <person name="Slininger P."/>
            <person name="Dien B."/>
            <person name="Trinh C.T."/>
        </authorList>
    </citation>
    <scope>NUCLEOTIDE SEQUENCE [LARGE SCALE GENOMIC DNA]</scope>
    <source>
        <strain evidence="3 5">YB392</strain>
    </source>
</reference>
<keyword evidence="1" id="KW-1133">Transmembrane helix</keyword>
<evidence type="ECO:0000256" key="1">
    <source>
        <dbReference type="SAM" id="Phobius"/>
    </source>
</evidence>
<feature type="transmembrane region" description="Helical" evidence="1">
    <location>
        <begin position="37"/>
        <end position="54"/>
    </location>
</feature>
<organism evidence="2 4">
    <name type="scientific">Yarrowia lipolytica</name>
    <name type="common">Candida lipolytica</name>
    <dbReference type="NCBI Taxonomy" id="4952"/>
    <lineage>
        <taxon>Eukaryota</taxon>
        <taxon>Fungi</taxon>
        <taxon>Dikarya</taxon>
        <taxon>Ascomycota</taxon>
        <taxon>Saccharomycotina</taxon>
        <taxon>Dipodascomycetes</taxon>
        <taxon>Dipodascales</taxon>
        <taxon>Dipodascales incertae sedis</taxon>
        <taxon>Yarrowia</taxon>
    </lineage>
</organism>